<dbReference type="KEGG" id="cmm:NC80_03820"/>
<dbReference type="PANTHER" id="PTHR16255:SF1">
    <property type="entry name" value="REQUIRED FOR MEIOTIC NUCLEAR DIVISION PROTEIN 1 HOMOLOG"/>
    <property type="match status" value="1"/>
</dbReference>
<dbReference type="KEGG" id="cmx:DNC_03850"/>
<feature type="domain" description="DUF155" evidence="1">
    <location>
        <begin position="49"/>
        <end position="215"/>
    </location>
</feature>
<evidence type="ECO:0000313" key="3">
    <source>
        <dbReference type="Proteomes" id="UP000260363"/>
    </source>
</evidence>
<dbReference type="EMBL" id="CP007217">
    <property type="protein sequence ID" value="AJR10825.1"/>
    <property type="molecule type" value="Genomic_DNA"/>
</dbReference>
<accession>A0A069ZT66</accession>
<protein>
    <recommendedName>
        <fullName evidence="1">DUF155 domain-containing protein</fullName>
    </recommendedName>
</protein>
<reference evidence="2 3" key="1">
    <citation type="submission" date="2014-02" db="EMBL/GenBank/DDBJ databases">
        <authorList>
            <person name="Chen C."/>
            <person name="Conrad T.A."/>
            <person name="Zhou Z."/>
            <person name="Lai Z."/>
            <person name="Zhong G."/>
        </authorList>
    </citation>
    <scope>NUCLEOTIDE SEQUENCE [LARGE SCALE GENOMIC DNA]</scope>
    <source>
        <strain evidence="2 3">Nigg3-28</strain>
    </source>
</reference>
<dbReference type="PATRIC" id="fig|83560.10.peg.781"/>
<evidence type="ECO:0000259" key="1">
    <source>
        <dbReference type="Pfam" id="PF02582"/>
    </source>
</evidence>
<dbReference type="PANTHER" id="PTHR16255">
    <property type="entry name" value="REQUIRED FOR MEIOTIC NUCLEAR DIVISION PROTEIN 1 HOMOLOG"/>
    <property type="match status" value="1"/>
</dbReference>
<dbReference type="OMA" id="RVEWYIV"/>
<name>A0A069ZT66_CHLMR</name>
<sequence length="264" mass="30063">MRCSAYCSASSYHLHVLFHLLKARYPSVLSREYVLISSEELNESDKAAVFFPFGVSVFWGWEEAEELQVIQAITSASVDPLPNPEIDSYDFHYGEKLQIRRDRLVLTNSNLNTKLAISFGLAQSIKLTVFEETIYKTVENSKSLPQELASKGKISLSRKTIAKKIGELFLDKASVNLHSDILDEPDFFWEHPETQPFYIDVLTCLDVNARVNVLNHRLAILGDVLEILNDQLNHQHSSALEWTVIWLIALEVLVTLLKDVFNII</sequence>
<evidence type="ECO:0000313" key="2">
    <source>
        <dbReference type="EMBL" id="AJR10825.1"/>
    </source>
</evidence>
<dbReference type="Pfam" id="PF02582">
    <property type="entry name" value="DUF155"/>
    <property type="match status" value="1"/>
</dbReference>
<proteinExistence type="predicted"/>
<dbReference type="InterPro" id="IPR003734">
    <property type="entry name" value="DUF155"/>
</dbReference>
<dbReference type="KEGG" id="cmg:NC81_03845"/>
<dbReference type="RefSeq" id="WP_010231461.1">
    <property type="nucleotide sequence ID" value="NZ_CP007217.1"/>
</dbReference>
<dbReference type="AlphaFoldDB" id="A0A069ZT66"/>
<dbReference type="GeneID" id="1246122"/>
<gene>
    <name evidence="2" type="ORF">BD36_04065</name>
</gene>
<dbReference type="Proteomes" id="UP000260363">
    <property type="component" value="Chromosome"/>
</dbReference>
<organism evidence="2 3">
    <name type="scientific">Chlamydia muridarum</name>
    <dbReference type="NCBI Taxonomy" id="83560"/>
    <lineage>
        <taxon>Bacteria</taxon>
        <taxon>Pseudomonadati</taxon>
        <taxon>Chlamydiota</taxon>
        <taxon>Chlamydiia</taxon>
        <taxon>Chlamydiales</taxon>
        <taxon>Chlamydiaceae</taxon>
        <taxon>Chlamydia/Chlamydophila group</taxon>
        <taxon>Chlamydia</taxon>
    </lineage>
</organism>
<dbReference type="InterPro" id="IPR051624">
    <property type="entry name" value="RMD1/Sad1-interacting"/>
</dbReference>